<evidence type="ECO:0000313" key="10">
    <source>
        <dbReference type="Proteomes" id="UP000319257"/>
    </source>
</evidence>
<dbReference type="CDD" id="cd00067">
    <property type="entry name" value="GAL4"/>
    <property type="match status" value="1"/>
</dbReference>
<feature type="region of interest" description="Disordered" evidence="7">
    <location>
        <begin position="95"/>
        <end position="154"/>
    </location>
</feature>
<dbReference type="OrthoDB" id="5213892at2759"/>
<feature type="compositionally biased region" description="Basic and acidic residues" evidence="7">
    <location>
        <begin position="49"/>
        <end position="67"/>
    </location>
</feature>
<keyword evidence="4" id="KW-0238">DNA-binding</keyword>
<comment type="subcellular location">
    <subcellularLocation>
        <location evidence="1">Nucleus</location>
    </subcellularLocation>
</comment>
<evidence type="ECO:0000256" key="7">
    <source>
        <dbReference type="SAM" id="MobiDB-lite"/>
    </source>
</evidence>
<evidence type="ECO:0000313" key="9">
    <source>
        <dbReference type="EMBL" id="TPX16023.1"/>
    </source>
</evidence>
<evidence type="ECO:0000259" key="8">
    <source>
        <dbReference type="PROSITE" id="PS50048"/>
    </source>
</evidence>
<dbReference type="GO" id="GO:0003677">
    <property type="term" value="F:DNA binding"/>
    <property type="evidence" value="ECO:0007669"/>
    <property type="project" value="UniProtKB-KW"/>
</dbReference>
<evidence type="ECO:0000256" key="2">
    <source>
        <dbReference type="ARBA" id="ARBA00022833"/>
    </source>
</evidence>
<dbReference type="PROSITE" id="PS50048">
    <property type="entry name" value="ZN2_CY6_FUNGAL_2"/>
    <property type="match status" value="1"/>
</dbReference>
<dbReference type="GeneID" id="41967804"/>
<dbReference type="SUPFAM" id="SSF57701">
    <property type="entry name" value="Zn2/Cys6 DNA-binding domain"/>
    <property type="match status" value="1"/>
</dbReference>
<dbReference type="Gene3D" id="4.10.240.10">
    <property type="entry name" value="Zn(2)-C6 fungal-type DNA-binding domain"/>
    <property type="match status" value="1"/>
</dbReference>
<dbReference type="InParanoid" id="A0A507B8L2"/>
<dbReference type="SMART" id="SM00066">
    <property type="entry name" value="GAL4"/>
    <property type="match status" value="1"/>
</dbReference>
<comment type="caution">
    <text evidence="9">The sequence shown here is derived from an EMBL/GenBank/DDBJ whole genome shotgun (WGS) entry which is preliminary data.</text>
</comment>
<evidence type="ECO:0000256" key="3">
    <source>
        <dbReference type="ARBA" id="ARBA00023015"/>
    </source>
</evidence>
<keyword evidence="3" id="KW-0805">Transcription regulation</keyword>
<keyword evidence="2" id="KW-0862">Zinc</keyword>
<dbReference type="GO" id="GO:0000981">
    <property type="term" value="F:DNA-binding transcription factor activity, RNA polymerase II-specific"/>
    <property type="evidence" value="ECO:0007669"/>
    <property type="project" value="InterPro"/>
</dbReference>
<dbReference type="GO" id="GO:0005634">
    <property type="term" value="C:nucleus"/>
    <property type="evidence" value="ECO:0007669"/>
    <property type="project" value="UniProtKB-SubCell"/>
</dbReference>
<dbReference type="PROSITE" id="PS00463">
    <property type="entry name" value="ZN2_CY6_FUNGAL_1"/>
    <property type="match status" value="1"/>
</dbReference>
<dbReference type="EMBL" id="SKBQ01000001">
    <property type="protein sequence ID" value="TPX16023.1"/>
    <property type="molecule type" value="Genomic_DNA"/>
</dbReference>
<feature type="domain" description="Zn(2)-C6 fungal-type" evidence="8">
    <location>
        <begin position="10"/>
        <end position="40"/>
    </location>
</feature>
<feature type="region of interest" description="Disordered" evidence="7">
    <location>
        <begin position="168"/>
        <end position="194"/>
    </location>
</feature>
<dbReference type="InterPro" id="IPR036864">
    <property type="entry name" value="Zn2-C6_fun-type_DNA-bd_sf"/>
</dbReference>
<proteinExistence type="predicted"/>
<reference evidence="9 10" key="1">
    <citation type="submission" date="2019-06" db="EMBL/GenBank/DDBJ databases">
        <title>Draft genome sequence of the filamentous fungus Phialemoniopsis curvata isolated from diesel fuel.</title>
        <authorList>
            <person name="Varaljay V.A."/>
            <person name="Lyon W.J."/>
            <person name="Crouch A.L."/>
            <person name="Drake C.E."/>
            <person name="Hollomon J.M."/>
            <person name="Nadeau L.J."/>
            <person name="Nunn H.S."/>
            <person name="Stevenson B.S."/>
            <person name="Bojanowski C.L."/>
            <person name="Crookes-Goodson W.J."/>
        </authorList>
    </citation>
    <scope>NUCLEOTIDE SEQUENCE [LARGE SCALE GENOMIC DNA]</scope>
    <source>
        <strain evidence="9 10">D216</strain>
    </source>
</reference>
<evidence type="ECO:0000256" key="1">
    <source>
        <dbReference type="ARBA" id="ARBA00004123"/>
    </source>
</evidence>
<dbReference type="Proteomes" id="UP000319257">
    <property type="component" value="Unassembled WGS sequence"/>
</dbReference>
<dbReference type="PANTHER" id="PTHR37534">
    <property type="entry name" value="TRANSCRIPTIONAL ACTIVATOR PROTEIN UGA3"/>
    <property type="match status" value="1"/>
</dbReference>
<dbReference type="InterPro" id="IPR001138">
    <property type="entry name" value="Zn2Cys6_DnaBD"/>
</dbReference>
<dbReference type="AlphaFoldDB" id="A0A507B8L2"/>
<feature type="region of interest" description="Disordered" evidence="7">
    <location>
        <begin position="49"/>
        <end position="72"/>
    </location>
</feature>
<feature type="compositionally biased region" description="Polar residues" evidence="7">
    <location>
        <begin position="168"/>
        <end position="191"/>
    </location>
</feature>
<sequence>MNSKHRSSEGCWTCRLRRKKCDEGRPVCAGCAALEIHCLYSDAKPEWMDNGDRQKERADKLKAEVKRRAAQRRERRYYQSIGNGTEDIEMITDSDGEQHVSARPALAASASASVSTSTSTSATHGRATSEASEARTSTTAAGFVTDDSGPESGYTLVTASEASFSGATPVSSNGGYHSGQTKPSPASTSVSQEKDTEWALPKASLAPPSLEREWDTSFIMMYLDYVFPFLYPFYRPTLLSNGRGWLLVLLMNSRALFHSSLSLTSFFFSMAMRSDTDAEHTHCQVAVGTELQKQQELSLRELHSAVQDINRRGIRGHLAESARVMASVIQLLVFEVTIAAGGTSNNWTMHLDAAIMLCDQLVRQNSTIDEPDPGPSWCQIMGQLSDHGSLVPHIAYKVPFNSDQSALRFYTAVLLHMDVVSSTALDRPPRLAKFHAHLLTETEPGCGDPRLRLDEFVGVENWVVLALGQISALAAWKRDMAAQRRLSLLELVGRAAPIERELRARLAYAAQQSAADLAAESLARTSLSAGPGFPFTPAAGLPQQRMPPVSSISRIWGQAALTYLLVVISGWQPQAADVRESVGQARSLLQEIPSPHCLRTVAWPLCVVGCLATREEEGAFRDLVAAVGRLDVYGLLREALAIMEAVWARRDEIEAQGGGGADWDFVKCFNVLGRKVLMV</sequence>
<evidence type="ECO:0000256" key="4">
    <source>
        <dbReference type="ARBA" id="ARBA00023125"/>
    </source>
</evidence>
<dbReference type="Pfam" id="PF00172">
    <property type="entry name" value="Zn_clus"/>
    <property type="match status" value="1"/>
</dbReference>
<evidence type="ECO:0000256" key="5">
    <source>
        <dbReference type="ARBA" id="ARBA00023163"/>
    </source>
</evidence>
<keyword evidence="10" id="KW-1185">Reference proteome</keyword>
<protein>
    <recommendedName>
        <fullName evidence="8">Zn(2)-C6 fungal-type domain-containing protein</fullName>
    </recommendedName>
</protein>
<keyword evidence="5" id="KW-0804">Transcription</keyword>
<dbReference type="InterPro" id="IPR021858">
    <property type="entry name" value="Fun_TF"/>
</dbReference>
<organism evidence="9 10">
    <name type="scientific">Thyridium curvatum</name>
    <dbReference type="NCBI Taxonomy" id="1093900"/>
    <lineage>
        <taxon>Eukaryota</taxon>
        <taxon>Fungi</taxon>
        <taxon>Dikarya</taxon>
        <taxon>Ascomycota</taxon>
        <taxon>Pezizomycotina</taxon>
        <taxon>Sordariomycetes</taxon>
        <taxon>Sordariomycetidae</taxon>
        <taxon>Thyridiales</taxon>
        <taxon>Thyridiaceae</taxon>
        <taxon>Thyridium</taxon>
    </lineage>
</organism>
<evidence type="ECO:0000256" key="6">
    <source>
        <dbReference type="ARBA" id="ARBA00023242"/>
    </source>
</evidence>
<dbReference type="Pfam" id="PF11951">
    <property type="entry name" value="Fungal_trans_2"/>
    <property type="match status" value="1"/>
</dbReference>
<dbReference type="RefSeq" id="XP_030997734.1">
    <property type="nucleotide sequence ID" value="XM_031137884.1"/>
</dbReference>
<name>A0A507B8L2_9PEZI</name>
<accession>A0A507B8L2</accession>
<dbReference type="PANTHER" id="PTHR37534:SF20">
    <property type="entry name" value="PRO1A C6 ZINK-FINGER PROTEIN"/>
    <property type="match status" value="1"/>
</dbReference>
<dbReference type="GO" id="GO:0008270">
    <property type="term" value="F:zinc ion binding"/>
    <property type="evidence" value="ECO:0007669"/>
    <property type="project" value="InterPro"/>
</dbReference>
<keyword evidence="6" id="KW-0539">Nucleus</keyword>
<gene>
    <name evidence="9" type="ORF">E0L32_000357</name>
</gene>
<feature type="compositionally biased region" description="Low complexity" evidence="7">
    <location>
        <begin position="101"/>
        <end position="141"/>
    </location>
</feature>
<dbReference type="STRING" id="1093900.A0A507B8L2"/>